<evidence type="ECO:0000256" key="2">
    <source>
        <dbReference type="ARBA" id="ARBA00022741"/>
    </source>
</evidence>
<keyword evidence="2" id="KW-0547">Nucleotide-binding</keyword>
<dbReference type="GO" id="GO:0005524">
    <property type="term" value="F:ATP binding"/>
    <property type="evidence" value="ECO:0007669"/>
    <property type="project" value="UniProtKB-KW"/>
</dbReference>
<dbReference type="SUPFAM" id="SSF52540">
    <property type="entry name" value="P-loop containing nucleoside triphosphate hydrolases"/>
    <property type="match status" value="1"/>
</dbReference>
<dbReference type="RefSeq" id="WP_201328748.1">
    <property type="nucleotide sequence ID" value="NZ_AP017470.1"/>
</dbReference>
<reference evidence="5 6" key="1">
    <citation type="journal article" date="2012" name="Extremophiles">
        <title>Thermotomaculum hydrothermale gen. nov., sp. nov., a novel heterotrophic thermophile within the phylum Acidobacteria from a deep-sea hydrothermal vent chimney in the Southern Okinawa Trough.</title>
        <authorList>
            <person name="Izumi H."/>
            <person name="Nunoura T."/>
            <person name="Miyazaki M."/>
            <person name="Mino S."/>
            <person name="Toki T."/>
            <person name="Takai K."/>
            <person name="Sako Y."/>
            <person name="Sawabe T."/>
            <person name="Nakagawa S."/>
        </authorList>
    </citation>
    <scope>NUCLEOTIDE SEQUENCE [LARGE SCALE GENOMIC DNA]</scope>
    <source>
        <strain evidence="5 6">AC55</strain>
    </source>
</reference>
<feature type="domain" description="ABC transporter" evidence="4">
    <location>
        <begin position="2"/>
        <end position="231"/>
    </location>
</feature>
<gene>
    <name evidence="5" type="ORF">TTHT_0839</name>
</gene>
<dbReference type="InterPro" id="IPR027417">
    <property type="entry name" value="P-loop_NTPase"/>
</dbReference>
<dbReference type="Pfam" id="PF00005">
    <property type="entry name" value="ABC_tran"/>
    <property type="match status" value="1"/>
</dbReference>
<dbReference type="Gene3D" id="3.40.50.300">
    <property type="entry name" value="P-loop containing nucleotide triphosphate hydrolases"/>
    <property type="match status" value="1"/>
</dbReference>
<dbReference type="InterPro" id="IPR003593">
    <property type="entry name" value="AAA+_ATPase"/>
</dbReference>
<dbReference type="InterPro" id="IPR003439">
    <property type="entry name" value="ABC_transporter-like_ATP-bd"/>
</dbReference>
<dbReference type="PROSITE" id="PS50893">
    <property type="entry name" value="ABC_TRANSPORTER_2"/>
    <property type="match status" value="1"/>
</dbReference>
<accession>A0A7R6SYC1</accession>
<name>A0A7R6SYC1_9BACT</name>
<proteinExistence type="predicted"/>
<dbReference type="AlphaFoldDB" id="A0A7R6SYC1"/>
<dbReference type="SMART" id="SM00382">
    <property type="entry name" value="AAA"/>
    <property type="match status" value="1"/>
</dbReference>
<evidence type="ECO:0000313" key="5">
    <source>
        <dbReference type="EMBL" id="BBB32401.1"/>
    </source>
</evidence>
<sequence>MLQVKDLTYRKILKKLSFKIRKKECVSIIGKNGSGKSTLLKCISGILRDYKGLIEINGKDLQNLSMREIASLVSYVPQLIEKRIELKVREFLSLSLFPYSVKLSDKEAKDKIFETVRELDIEELLDRKMYTLSGGEVQKVLISGAVLQGADFILLDEPTSHLDIYRKKEVIDFIFKLKEKGKTLVFVSHNLDEVKELSDRVFVMVDGEIVKDIEKKDIDLLFDKEFQENVYA</sequence>
<dbReference type="EMBL" id="AP017470">
    <property type="protein sequence ID" value="BBB32401.1"/>
    <property type="molecule type" value="Genomic_DNA"/>
</dbReference>
<evidence type="ECO:0000259" key="4">
    <source>
        <dbReference type="PROSITE" id="PS50893"/>
    </source>
</evidence>
<keyword evidence="3 5" id="KW-0067">ATP-binding</keyword>
<evidence type="ECO:0000256" key="3">
    <source>
        <dbReference type="ARBA" id="ARBA00022840"/>
    </source>
</evidence>
<dbReference type="KEGG" id="thyd:TTHT_0839"/>
<evidence type="ECO:0000313" key="6">
    <source>
        <dbReference type="Proteomes" id="UP000595564"/>
    </source>
</evidence>
<dbReference type="Proteomes" id="UP000595564">
    <property type="component" value="Chromosome"/>
</dbReference>
<keyword evidence="1" id="KW-0813">Transport</keyword>
<evidence type="ECO:0000256" key="1">
    <source>
        <dbReference type="ARBA" id="ARBA00022448"/>
    </source>
</evidence>
<protein>
    <submittedName>
        <fullName evidence="5">Iron complex transport system ATP-binding protein</fullName>
    </submittedName>
</protein>
<dbReference type="GO" id="GO:0016887">
    <property type="term" value="F:ATP hydrolysis activity"/>
    <property type="evidence" value="ECO:0007669"/>
    <property type="project" value="InterPro"/>
</dbReference>
<organism evidence="5 6">
    <name type="scientific">Thermotomaculum hydrothermale</name>
    <dbReference type="NCBI Taxonomy" id="981385"/>
    <lineage>
        <taxon>Bacteria</taxon>
        <taxon>Pseudomonadati</taxon>
        <taxon>Acidobacteriota</taxon>
        <taxon>Holophagae</taxon>
        <taxon>Thermotomaculales</taxon>
        <taxon>Thermotomaculaceae</taxon>
        <taxon>Thermotomaculum</taxon>
    </lineage>
</organism>
<keyword evidence="6" id="KW-1185">Reference proteome</keyword>
<dbReference type="PANTHER" id="PTHR42734">
    <property type="entry name" value="METAL TRANSPORT SYSTEM ATP-BINDING PROTEIN TM_0124-RELATED"/>
    <property type="match status" value="1"/>
</dbReference>
<dbReference type="InterPro" id="IPR050153">
    <property type="entry name" value="Metal_Ion_Import_ABC"/>
</dbReference>
<dbReference type="CDD" id="cd03214">
    <property type="entry name" value="ABC_Iron-Siderophores_B12_Hemin"/>
    <property type="match status" value="1"/>
</dbReference>